<name>A0AAN7ZPB2_9COLE</name>
<dbReference type="GO" id="GO:0008270">
    <property type="term" value="F:zinc ion binding"/>
    <property type="evidence" value="ECO:0007669"/>
    <property type="project" value="UniProtKB-KW"/>
</dbReference>
<dbReference type="PANTHER" id="PTHR23080:SF133">
    <property type="entry name" value="SI:CH211-262I1.5-RELATED"/>
    <property type="match status" value="1"/>
</dbReference>
<keyword evidence="2" id="KW-0479">Metal-binding</keyword>
<dbReference type="AlphaFoldDB" id="A0AAN7ZPB2"/>
<dbReference type="PROSITE" id="PS50950">
    <property type="entry name" value="ZF_THAP"/>
    <property type="match status" value="1"/>
</dbReference>
<keyword evidence="5 6" id="KW-0238">DNA-binding</keyword>
<reference evidence="8 9" key="1">
    <citation type="journal article" date="2024" name="Insects">
        <title>An Improved Chromosome-Level Genome Assembly of the Firefly Pyrocoelia pectoralis.</title>
        <authorList>
            <person name="Fu X."/>
            <person name="Meyer-Rochow V.B."/>
            <person name="Ballantyne L."/>
            <person name="Zhu X."/>
        </authorList>
    </citation>
    <scope>NUCLEOTIDE SEQUENCE [LARGE SCALE GENOMIC DNA]</scope>
    <source>
        <strain evidence="8">XCY_ONT2</strain>
    </source>
</reference>
<evidence type="ECO:0000259" key="7">
    <source>
        <dbReference type="PROSITE" id="PS50950"/>
    </source>
</evidence>
<dbReference type="SUPFAM" id="SSF57716">
    <property type="entry name" value="Glucocorticoid receptor-like (DNA-binding domain)"/>
    <property type="match status" value="1"/>
</dbReference>
<keyword evidence="3 6" id="KW-0863">Zinc-finger</keyword>
<evidence type="ECO:0000256" key="5">
    <source>
        <dbReference type="ARBA" id="ARBA00023125"/>
    </source>
</evidence>
<accession>A0AAN7ZPB2</accession>
<dbReference type="Pfam" id="PF05485">
    <property type="entry name" value="THAP"/>
    <property type="match status" value="1"/>
</dbReference>
<feature type="domain" description="THAP-type" evidence="7">
    <location>
        <begin position="1"/>
        <end position="75"/>
    </location>
</feature>
<comment type="cofactor">
    <cofactor evidence="1">
        <name>a divalent metal cation</name>
        <dbReference type="ChEBI" id="CHEBI:60240"/>
    </cofactor>
</comment>
<dbReference type="Pfam" id="PF13613">
    <property type="entry name" value="HTH_Tnp_4"/>
    <property type="match status" value="1"/>
</dbReference>
<dbReference type="GO" id="GO:0003677">
    <property type="term" value="F:DNA binding"/>
    <property type="evidence" value="ECO:0007669"/>
    <property type="project" value="UniProtKB-UniRule"/>
</dbReference>
<keyword evidence="9" id="KW-1185">Reference proteome</keyword>
<protein>
    <recommendedName>
        <fullName evidence="7">THAP-type domain-containing protein</fullName>
    </recommendedName>
</protein>
<sequence length="457" mass="52162">MVMCFVPDCKHYSERRTCSYYRFPKDLGLKNKWLKLIRREGKTPTAYSMVCSCHFINGDKKNLPTLYDRNIKKVFTFHSPEKKRKRKPIEDSPSAITDPLAASTSTITSDNVASCSVVESYSNVSKPLTQENAQQEAEIYMLRNENLELHKKLESLHLSFSFEHIANNDKLINMYTGIPNKYLFDALFSLFEKFELSYCLGWTVHKINKKDQLLMTLMKLRLNLLHADLGCRFNCSATTVSNIVSTWIHALHEILVCQFLKSVPSRHKNKLCLPTCFNTFPNCRMILDCTEVKCARPSSMDKQRLTYSSYKHMNTFKGLVAVAPNGVINFMSVLYPGSVSDQKIVQHCGILNTLEAGDLILADKGFLVKDLLPPGVHLNIPPFLTTSQFTPQQIIQTRTIAKARIHVERAIRRVKCYSILNSIPYILMPQASMIFKVCGALTNMEFPLIAEVECLYE</sequence>
<dbReference type="InterPro" id="IPR006612">
    <property type="entry name" value="THAP_Znf"/>
</dbReference>
<dbReference type="InterPro" id="IPR027805">
    <property type="entry name" value="Transposase_HTH_dom"/>
</dbReference>
<organism evidence="8 9">
    <name type="scientific">Pyrocoelia pectoralis</name>
    <dbReference type="NCBI Taxonomy" id="417401"/>
    <lineage>
        <taxon>Eukaryota</taxon>
        <taxon>Metazoa</taxon>
        <taxon>Ecdysozoa</taxon>
        <taxon>Arthropoda</taxon>
        <taxon>Hexapoda</taxon>
        <taxon>Insecta</taxon>
        <taxon>Pterygota</taxon>
        <taxon>Neoptera</taxon>
        <taxon>Endopterygota</taxon>
        <taxon>Coleoptera</taxon>
        <taxon>Polyphaga</taxon>
        <taxon>Elateriformia</taxon>
        <taxon>Elateroidea</taxon>
        <taxon>Lampyridae</taxon>
        <taxon>Lampyrinae</taxon>
        <taxon>Pyrocoelia</taxon>
    </lineage>
</organism>
<dbReference type="InterPro" id="IPR027806">
    <property type="entry name" value="HARBI1_dom"/>
</dbReference>
<dbReference type="SMART" id="SM00980">
    <property type="entry name" value="THAP"/>
    <property type="match status" value="1"/>
</dbReference>
<dbReference type="PANTHER" id="PTHR23080">
    <property type="entry name" value="THAP DOMAIN PROTEIN"/>
    <property type="match status" value="1"/>
</dbReference>
<comment type="caution">
    <text evidence="8">The sequence shown here is derived from an EMBL/GenBank/DDBJ whole genome shotgun (WGS) entry which is preliminary data.</text>
</comment>
<dbReference type="Pfam" id="PF13359">
    <property type="entry name" value="DDE_Tnp_4"/>
    <property type="match status" value="1"/>
</dbReference>
<gene>
    <name evidence="8" type="ORF">RI129_000926</name>
</gene>
<evidence type="ECO:0000313" key="9">
    <source>
        <dbReference type="Proteomes" id="UP001329430"/>
    </source>
</evidence>
<evidence type="ECO:0000256" key="6">
    <source>
        <dbReference type="PROSITE-ProRule" id="PRU00309"/>
    </source>
</evidence>
<evidence type="ECO:0000313" key="8">
    <source>
        <dbReference type="EMBL" id="KAK5649897.1"/>
    </source>
</evidence>
<proteinExistence type="predicted"/>
<dbReference type="EMBL" id="JAVRBK010000001">
    <property type="protein sequence ID" value="KAK5649897.1"/>
    <property type="molecule type" value="Genomic_DNA"/>
</dbReference>
<evidence type="ECO:0000256" key="3">
    <source>
        <dbReference type="ARBA" id="ARBA00022771"/>
    </source>
</evidence>
<keyword evidence="4" id="KW-0862">Zinc</keyword>
<evidence type="ECO:0000256" key="4">
    <source>
        <dbReference type="ARBA" id="ARBA00022833"/>
    </source>
</evidence>
<evidence type="ECO:0000256" key="2">
    <source>
        <dbReference type="ARBA" id="ARBA00022723"/>
    </source>
</evidence>
<dbReference type="Proteomes" id="UP001329430">
    <property type="component" value="Chromosome 1"/>
</dbReference>
<evidence type="ECO:0000256" key="1">
    <source>
        <dbReference type="ARBA" id="ARBA00001968"/>
    </source>
</evidence>